<sequence length="263" mass="30023">RFHEQKLVEKFCRESQLLKIIEGNINEFLGVYKRSQKRELALAPLIIRLDFHFAQLRALAPQLLRLAIDEPLQFADAIKYSIYSLVRAQLKSAANDSGLKVIDITQVHTLWRFLDLPLHRQVLFDPNQHLYPFGLSLVHGILSAFTTPETNILQSVWYCGSGCIRNAIQNISTNAPPCSNCSRPMSEYAKLRITEPYRLIAVLPGACIQTPRTIDRIFRPIIVRIRAHTYDCKLKLGALYLATGYYCTTATTYIFEACHLKEA</sequence>
<feature type="non-terminal residue" evidence="1">
    <location>
        <position position="1"/>
    </location>
</feature>
<evidence type="ECO:0000313" key="2">
    <source>
        <dbReference type="Proteomes" id="UP000494163"/>
    </source>
</evidence>
<dbReference type="OrthoDB" id="2015372at2759"/>
<reference evidence="1 2" key="1">
    <citation type="submission" date="2015-08" db="EMBL/GenBank/DDBJ databases">
        <title>Ancestral chromatin configuration constrains chromatin evolution on differentiating sex chromosomes in Drosophila.</title>
        <authorList>
            <person name="Zhou Q."/>
            <person name="Bachtrog D."/>
        </authorList>
    </citation>
    <scope>NUCLEOTIDE SEQUENCE [LARGE SCALE GENOMIC DNA]</scope>
    <source>
        <tissue evidence="1">Whole larvae</tissue>
    </source>
</reference>
<dbReference type="Proteomes" id="UP000494163">
    <property type="component" value="Chromosome X"/>
</dbReference>
<protein>
    <submittedName>
        <fullName evidence="1">Mei-217</fullName>
    </submittedName>
</protein>
<proteinExistence type="predicted"/>
<feature type="non-terminal residue" evidence="1">
    <location>
        <position position="263"/>
    </location>
</feature>
<dbReference type="OMA" id="STWYCGS"/>
<name>A0A0M3QYU5_DROBS</name>
<keyword evidence="2" id="KW-1185">Reference proteome</keyword>
<dbReference type="EMBL" id="CP012528">
    <property type="protein sequence ID" value="ALC48293.1"/>
    <property type="molecule type" value="Genomic_DNA"/>
</dbReference>
<gene>
    <name evidence="1" type="ORF">Dbus_chrXg149</name>
</gene>
<accession>A0A0M3QYU5</accession>
<dbReference type="AlphaFoldDB" id="A0A0M3QYU5"/>
<evidence type="ECO:0000313" key="1">
    <source>
        <dbReference type="EMBL" id="ALC48293.1"/>
    </source>
</evidence>
<dbReference type="STRING" id="30019.A0A0M3QYU5"/>
<organism evidence="1 2">
    <name type="scientific">Drosophila busckii</name>
    <name type="common">Fruit fly</name>
    <dbReference type="NCBI Taxonomy" id="30019"/>
    <lineage>
        <taxon>Eukaryota</taxon>
        <taxon>Metazoa</taxon>
        <taxon>Ecdysozoa</taxon>
        <taxon>Arthropoda</taxon>
        <taxon>Hexapoda</taxon>
        <taxon>Insecta</taxon>
        <taxon>Pterygota</taxon>
        <taxon>Neoptera</taxon>
        <taxon>Endopterygota</taxon>
        <taxon>Diptera</taxon>
        <taxon>Brachycera</taxon>
        <taxon>Muscomorpha</taxon>
        <taxon>Ephydroidea</taxon>
        <taxon>Drosophilidae</taxon>
        <taxon>Drosophila</taxon>
    </lineage>
</organism>